<dbReference type="Proteomes" id="UP001305779">
    <property type="component" value="Unassembled WGS sequence"/>
</dbReference>
<evidence type="ECO:0000313" key="3">
    <source>
        <dbReference type="Proteomes" id="UP001305779"/>
    </source>
</evidence>
<organism evidence="2 3">
    <name type="scientific">Zasmidium cellare</name>
    <name type="common">Wine cellar mold</name>
    <name type="synonym">Racodium cellare</name>
    <dbReference type="NCBI Taxonomy" id="395010"/>
    <lineage>
        <taxon>Eukaryota</taxon>
        <taxon>Fungi</taxon>
        <taxon>Dikarya</taxon>
        <taxon>Ascomycota</taxon>
        <taxon>Pezizomycotina</taxon>
        <taxon>Dothideomycetes</taxon>
        <taxon>Dothideomycetidae</taxon>
        <taxon>Mycosphaerellales</taxon>
        <taxon>Mycosphaerellaceae</taxon>
        <taxon>Zasmidium</taxon>
    </lineage>
</organism>
<sequence>MPSHDSTKSTGRQPTPRKIRRLRQKVQRQKVDRQPLVYGTKNYHDNVRRLRELEEHLKKDVDDKMP</sequence>
<comment type="caution">
    <text evidence="2">The sequence shown here is derived from an EMBL/GenBank/DDBJ whole genome shotgun (WGS) entry which is preliminary data.</text>
</comment>
<feature type="compositionally biased region" description="Basic residues" evidence="1">
    <location>
        <begin position="15"/>
        <end position="28"/>
    </location>
</feature>
<reference evidence="2 3" key="1">
    <citation type="journal article" date="2023" name="G3 (Bethesda)">
        <title>A chromosome-level genome assembly of Zasmidium syzygii isolated from banana leaves.</title>
        <authorList>
            <person name="van Westerhoven A.C."/>
            <person name="Mehrabi R."/>
            <person name="Talebi R."/>
            <person name="Steentjes M.B.F."/>
            <person name="Corcolon B."/>
            <person name="Chong P.A."/>
            <person name="Kema G.H.J."/>
            <person name="Seidl M.F."/>
        </authorList>
    </citation>
    <scope>NUCLEOTIDE SEQUENCE [LARGE SCALE GENOMIC DNA]</scope>
    <source>
        <strain evidence="2 3">P124</strain>
    </source>
</reference>
<proteinExistence type="predicted"/>
<name>A0ABR0E539_ZASCE</name>
<feature type="region of interest" description="Disordered" evidence="1">
    <location>
        <begin position="1"/>
        <end position="31"/>
    </location>
</feature>
<accession>A0ABR0E539</accession>
<gene>
    <name evidence="2" type="ORF">PRZ48_012528</name>
</gene>
<evidence type="ECO:0000313" key="2">
    <source>
        <dbReference type="EMBL" id="KAK4496548.1"/>
    </source>
</evidence>
<protein>
    <submittedName>
        <fullName evidence="2">Uncharacterized protein</fullName>
    </submittedName>
</protein>
<dbReference type="EMBL" id="JAXOVC010000010">
    <property type="protein sequence ID" value="KAK4496548.1"/>
    <property type="molecule type" value="Genomic_DNA"/>
</dbReference>
<keyword evidence="3" id="KW-1185">Reference proteome</keyword>
<evidence type="ECO:0000256" key="1">
    <source>
        <dbReference type="SAM" id="MobiDB-lite"/>
    </source>
</evidence>